<feature type="compositionally biased region" description="Polar residues" evidence="7">
    <location>
        <begin position="357"/>
        <end position="367"/>
    </location>
</feature>
<evidence type="ECO:0000256" key="5">
    <source>
        <dbReference type="PROSITE-ProRule" id="PRU00325"/>
    </source>
</evidence>
<dbReference type="InterPro" id="IPR007527">
    <property type="entry name" value="Znf_SWIM"/>
</dbReference>
<evidence type="ECO:0000256" key="4">
    <source>
        <dbReference type="ARBA" id="ARBA00022833"/>
    </source>
</evidence>
<evidence type="ECO:0000256" key="6">
    <source>
        <dbReference type="RuleBase" id="RU367018"/>
    </source>
</evidence>
<feature type="compositionally biased region" description="Basic and acidic residues" evidence="7">
    <location>
        <begin position="330"/>
        <end position="340"/>
    </location>
</feature>
<dbReference type="PANTHER" id="PTHR31669">
    <property type="entry name" value="PROTEIN FAR1-RELATED SEQUENCE 10-RELATED"/>
    <property type="match status" value="1"/>
</dbReference>
<dbReference type="GO" id="GO:0006355">
    <property type="term" value="P:regulation of DNA-templated transcription"/>
    <property type="evidence" value="ECO:0007669"/>
    <property type="project" value="UniProtKB-UniRule"/>
</dbReference>
<feature type="region of interest" description="Disordered" evidence="7">
    <location>
        <begin position="318"/>
        <end position="367"/>
    </location>
</feature>
<dbReference type="AlphaFoldDB" id="A0AAW1JSP6"/>
<organism evidence="9 10">
    <name type="scientific">Saponaria officinalis</name>
    <name type="common">Common soapwort</name>
    <name type="synonym">Lychnis saponaria</name>
    <dbReference type="NCBI Taxonomy" id="3572"/>
    <lineage>
        <taxon>Eukaryota</taxon>
        <taxon>Viridiplantae</taxon>
        <taxon>Streptophyta</taxon>
        <taxon>Embryophyta</taxon>
        <taxon>Tracheophyta</taxon>
        <taxon>Spermatophyta</taxon>
        <taxon>Magnoliopsida</taxon>
        <taxon>eudicotyledons</taxon>
        <taxon>Gunneridae</taxon>
        <taxon>Pentapetalae</taxon>
        <taxon>Caryophyllales</taxon>
        <taxon>Caryophyllaceae</taxon>
        <taxon>Caryophylleae</taxon>
        <taxon>Saponaria</taxon>
    </lineage>
</organism>
<comment type="caution">
    <text evidence="9">The sequence shown here is derived from an EMBL/GenBank/DDBJ whole genome shotgun (WGS) entry which is preliminary data.</text>
</comment>
<dbReference type="SMART" id="SM00575">
    <property type="entry name" value="ZnF_PMZ"/>
    <property type="match status" value="1"/>
</dbReference>
<keyword evidence="4 6" id="KW-0862">Zinc</keyword>
<sequence length="378" mass="44454">MKKAVHDSLELEDFDGAWKEMVEKYSFHNNAWVKESYEIRSRWVPAYWRATFCVEMSSTQRSEQQNRFFKSFVNARTGLRMFIEQFDGALRSKVEEEKQNNFACVDRPLRCEKSILVEDVFHKLYTNEKFKEVKEEVLGLLHTNVVFVLKMGSYTKYAASEKIVKPVWRKTRKTFDVNIDTAKGEFNCTCKLFEFRGILCRHIIRCIEIEDVKFIPDKYIVSRWRKDLVRPYESVKVGYYDPAECGRVKRSMEVKLRNDYISRLALQDDESYGIYERRTFEVIKELEAYSGIDNINSYASGSESSRVWGRRRLQRRESRIIPRNTTTGEGRVKDPLEKRGSGRAPRPRQKTFVKKVNASQSTPSKSNLVDDEYGIFGL</sequence>
<keyword evidence="2 6" id="KW-0479">Metal-binding</keyword>
<keyword evidence="3 5" id="KW-0863">Zinc-finger</keyword>
<evidence type="ECO:0000259" key="8">
    <source>
        <dbReference type="PROSITE" id="PS50966"/>
    </source>
</evidence>
<dbReference type="Pfam" id="PF04434">
    <property type="entry name" value="SWIM"/>
    <property type="match status" value="1"/>
</dbReference>
<comment type="similarity">
    <text evidence="1 6">Belongs to the FHY3/FAR1 family.</text>
</comment>
<feature type="domain" description="SWIM-type" evidence="8">
    <location>
        <begin position="175"/>
        <end position="211"/>
    </location>
</feature>
<keyword evidence="6" id="KW-0539">Nucleus</keyword>
<proteinExistence type="inferred from homology"/>
<dbReference type="GO" id="GO:0008270">
    <property type="term" value="F:zinc ion binding"/>
    <property type="evidence" value="ECO:0007669"/>
    <property type="project" value="UniProtKB-UniRule"/>
</dbReference>
<dbReference type="InterPro" id="IPR031052">
    <property type="entry name" value="FHY3/FAR1"/>
</dbReference>
<keyword evidence="10" id="KW-1185">Reference proteome</keyword>
<dbReference type="EMBL" id="JBDFQZ010000007">
    <property type="protein sequence ID" value="KAK9706866.1"/>
    <property type="molecule type" value="Genomic_DNA"/>
</dbReference>
<dbReference type="InterPro" id="IPR006564">
    <property type="entry name" value="Znf_PMZ"/>
</dbReference>
<dbReference type="GO" id="GO:0005634">
    <property type="term" value="C:nucleus"/>
    <property type="evidence" value="ECO:0007669"/>
    <property type="project" value="UniProtKB-SubCell"/>
</dbReference>
<gene>
    <name evidence="9" type="ORF">RND81_07G157200</name>
</gene>
<comment type="function">
    <text evidence="6">Putative transcription activator involved in regulating light control of development.</text>
</comment>
<dbReference type="PROSITE" id="PS50966">
    <property type="entry name" value="ZF_SWIM"/>
    <property type="match status" value="1"/>
</dbReference>
<evidence type="ECO:0000313" key="10">
    <source>
        <dbReference type="Proteomes" id="UP001443914"/>
    </source>
</evidence>
<dbReference type="PANTHER" id="PTHR31669:SF283">
    <property type="entry name" value="PROTEIN FAR1-RELATED SEQUENCE"/>
    <property type="match status" value="1"/>
</dbReference>
<comment type="subcellular location">
    <subcellularLocation>
        <location evidence="6">Nucleus</location>
    </subcellularLocation>
</comment>
<evidence type="ECO:0000256" key="2">
    <source>
        <dbReference type="ARBA" id="ARBA00022723"/>
    </source>
</evidence>
<reference evidence="9" key="1">
    <citation type="submission" date="2024-03" db="EMBL/GenBank/DDBJ databases">
        <title>WGS assembly of Saponaria officinalis var. Norfolk2.</title>
        <authorList>
            <person name="Jenkins J."/>
            <person name="Shu S."/>
            <person name="Grimwood J."/>
            <person name="Barry K."/>
            <person name="Goodstein D."/>
            <person name="Schmutz J."/>
            <person name="Leebens-Mack J."/>
            <person name="Osbourn A."/>
        </authorList>
    </citation>
    <scope>NUCLEOTIDE SEQUENCE [LARGE SCALE GENOMIC DNA]</scope>
    <source>
        <strain evidence="9">JIC</strain>
    </source>
</reference>
<evidence type="ECO:0000256" key="7">
    <source>
        <dbReference type="SAM" id="MobiDB-lite"/>
    </source>
</evidence>
<evidence type="ECO:0000313" key="9">
    <source>
        <dbReference type="EMBL" id="KAK9706866.1"/>
    </source>
</evidence>
<dbReference type="Proteomes" id="UP001443914">
    <property type="component" value="Unassembled WGS sequence"/>
</dbReference>
<evidence type="ECO:0000256" key="3">
    <source>
        <dbReference type="ARBA" id="ARBA00022771"/>
    </source>
</evidence>
<name>A0AAW1JSP6_SAPOF</name>
<evidence type="ECO:0000256" key="1">
    <source>
        <dbReference type="ARBA" id="ARBA00005889"/>
    </source>
</evidence>
<accession>A0AAW1JSP6</accession>
<protein>
    <recommendedName>
        <fullName evidence="6">Protein FAR1-RELATED SEQUENCE</fullName>
    </recommendedName>
</protein>